<protein>
    <submittedName>
        <fullName evidence="3">Pol polyprotein</fullName>
    </submittedName>
</protein>
<dbReference type="Gene3D" id="3.30.70.270">
    <property type="match status" value="1"/>
</dbReference>
<evidence type="ECO:0000313" key="4">
    <source>
        <dbReference type="Proteomes" id="UP000735302"/>
    </source>
</evidence>
<dbReference type="FunFam" id="3.10.20.370:FF:000001">
    <property type="entry name" value="Retrovirus-related Pol polyprotein from transposon 17.6-like protein"/>
    <property type="match status" value="1"/>
</dbReference>
<dbReference type="InterPro" id="IPR041577">
    <property type="entry name" value="RT_RNaseH_2"/>
</dbReference>
<name>A0AAV4C167_9GAST</name>
<sequence length="174" mass="20013">MDKILQLSVHVKKKEVRILLGLVNYYRHFIANFASISAPLSDLLRKGTPEKVQWTPRCDQSLAEIRRLFSSPSILVIPDMQETFVVRSDASDFGIGAVLLQNQDGTLMSCRYASRKLLPREGRYYAIERVALALVFAVTQFQRYLAFNHFILQTDHKPLLYLTTALNSLYHFMC</sequence>
<keyword evidence="4" id="KW-1185">Reference proteome</keyword>
<proteinExistence type="predicted"/>
<reference evidence="3 4" key="1">
    <citation type="journal article" date="2021" name="Elife">
        <title>Chloroplast acquisition without the gene transfer in kleptoplastic sea slugs, Plakobranchus ocellatus.</title>
        <authorList>
            <person name="Maeda T."/>
            <person name="Takahashi S."/>
            <person name="Yoshida T."/>
            <person name="Shimamura S."/>
            <person name="Takaki Y."/>
            <person name="Nagai Y."/>
            <person name="Toyoda A."/>
            <person name="Suzuki Y."/>
            <person name="Arimoto A."/>
            <person name="Ishii H."/>
            <person name="Satoh N."/>
            <person name="Nishiyama T."/>
            <person name="Hasebe M."/>
            <person name="Maruyama T."/>
            <person name="Minagawa J."/>
            <person name="Obokata J."/>
            <person name="Shigenobu S."/>
        </authorList>
    </citation>
    <scope>NUCLEOTIDE SEQUENCE [LARGE SCALE GENOMIC DNA]</scope>
</reference>
<gene>
    <name evidence="3" type="ORF">PoB_005161600</name>
</gene>
<dbReference type="GO" id="GO:0003824">
    <property type="term" value="F:catalytic activity"/>
    <property type="evidence" value="ECO:0007669"/>
    <property type="project" value="UniProtKB-KW"/>
</dbReference>
<dbReference type="InterPro" id="IPR043128">
    <property type="entry name" value="Rev_trsase/Diguanyl_cyclase"/>
</dbReference>
<dbReference type="PANTHER" id="PTHR37984">
    <property type="entry name" value="PROTEIN CBG26694"/>
    <property type="match status" value="1"/>
</dbReference>
<organism evidence="3 4">
    <name type="scientific">Plakobranchus ocellatus</name>
    <dbReference type="NCBI Taxonomy" id="259542"/>
    <lineage>
        <taxon>Eukaryota</taxon>
        <taxon>Metazoa</taxon>
        <taxon>Spiralia</taxon>
        <taxon>Lophotrochozoa</taxon>
        <taxon>Mollusca</taxon>
        <taxon>Gastropoda</taxon>
        <taxon>Heterobranchia</taxon>
        <taxon>Euthyneura</taxon>
        <taxon>Panpulmonata</taxon>
        <taxon>Sacoglossa</taxon>
        <taxon>Placobranchoidea</taxon>
        <taxon>Plakobranchidae</taxon>
        <taxon>Plakobranchus</taxon>
    </lineage>
</organism>
<dbReference type="Proteomes" id="UP000735302">
    <property type="component" value="Unassembled WGS sequence"/>
</dbReference>
<dbReference type="Pfam" id="PF17919">
    <property type="entry name" value="RT_RNaseH_2"/>
    <property type="match status" value="1"/>
</dbReference>
<feature type="domain" description="Reverse transcriptase/retrotransposon-derived protein RNase H-like" evidence="2">
    <location>
        <begin position="54"/>
        <end position="151"/>
    </location>
</feature>
<dbReference type="FunFam" id="3.30.70.270:FF:000020">
    <property type="entry name" value="Transposon Tf2-6 polyprotein-like Protein"/>
    <property type="match status" value="1"/>
</dbReference>
<evidence type="ECO:0000256" key="1">
    <source>
        <dbReference type="ARBA" id="ARBA00023268"/>
    </source>
</evidence>
<dbReference type="EMBL" id="BLXT01005691">
    <property type="protein sequence ID" value="GFO25111.1"/>
    <property type="molecule type" value="Genomic_DNA"/>
</dbReference>
<keyword evidence="1" id="KW-0511">Multifunctional enzyme</keyword>
<comment type="caution">
    <text evidence="3">The sequence shown here is derived from an EMBL/GenBank/DDBJ whole genome shotgun (WGS) entry which is preliminary data.</text>
</comment>
<dbReference type="InterPro" id="IPR050951">
    <property type="entry name" value="Retrovirus_Pol_polyprotein"/>
</dbReference>
<dbReference type="SUPFAM" id="SSF56672">
    <property type="entry name" value="DNA/RNA polymerases"/>
    <property type="match status" value="1"/>
</dbReference>
<accession>A0AAV4C167</accession>
<evidence type="ECO:0000259" key="2">
    <source>
        <dbReference type="Pfam" id="PF17919"/>
    </source>
</evidence>
<dbReference type="AlphaFoldDB" id="A0AAV4C167"/>
<dbReference type="InterPro" id="IPR043502">
    <property type="entry name" value="DNA/RNA_pol_sf"/>
</dbReference>
<dbReference type="PANTHER" id="PTHR37984:SF5">
    <property type="entry name" value="PROTEIN NYNRIN-LIKE"/>
    <property type="match status" value="1"/>
</dbReference>
<evidence type="ECO:0000313" key="3">
    <source>
        <dbReference type="EMBL" id="GFO25111.1"/>
    </source>
</evidence>